<accession>A0A5C6GNW1</accession>
<dbReference type="EMBL" id="SBHS01000001">
    <property type="protein sequence ID" value="TWU78666.1"/>
    <property type="molecule type" value="Genomic_DNA"/>
</dbReference>
<name>A0A5C6GNW1_METRR</name>
<dbReference type="AlphaFoldDB" id="A0A5C6GNW1"/>
<evidence type="ECO:0008006" key="3">
    <source>
        <dbReference type="Google" id="ProtNLM"/>
    </source>
</evidence>
<evidence type="ECO:0000313" key="2">
    <source>
        <dbReference type="Proteomes" id="UP000317257"/>
    </source>
</evidence>
<protein>
    <recommendedName>
        <fullName evidence="3">Aminotransferase class I/classII domain-containing protein</fullName>
    </recommendedName>
</protein>
<evidence type="ECO:0000313" key="1">
    <source>
        <dbReference type="EMBL" id="TWU78666.1"/>
    </source>
</evidence>
<dbReference type="Proteomes" id="UP000317257">
    <property type="component" value="Unassembled WGS sequence"/>
</dbReference>
<sequence>MDGTTGSIPAILVLKKVYGFKLLVDEAHPFLSLGSTGRGSFNYWQDLGYHCSLKEADMMACMFSNQLAVEGRKIALHGSEKLSTAVITVDGELYERVKDFAHGGRVCSRLSAVGFHPQVLAAGSSALKRLEQRLADLYPSLARHSGRCRAMVCGDAEGTIGSSFAARAITPRTKHVQNLVLLASSVPHFVHKAVDMARESSSRHEMHFDTIQEVPKLLAQKYKRSKHSTHLTIYFEAVDSRTGTSLALVALLRAIARLSTTELAGACIFLDDRNGLGKIGPGKLGYLNHMEQLHGEDFIVAALGPRSSSVQVLVAGSWYNAFGHQGGYV</sequence>
<organism evidence="1 2">
    <name type="scientific">Metarhizium rileyi (strain RCEF 4871)</name>
    <name type="common">Nomuraea rileyi</name>
    <dbReference type="NCBI Taxonomy" id="1649241"/>
    <lineage>
        <taxon>Eukaryota</taxon>
        <taxon>Fungi</taxon>
        <taxon>Dikarya</taxon>
        <taxon>Ascomycota</taxon>
        <taxon>Pezizomycotina</taxon>
        <taxon>Sordariomycetes</taxon>
        <taxon>Hypocreomycetidae</taxon>
        <taxon>Hypocreales</taxon>
        <taxon>Clavicipitaceae</taxon>
        <taxon>Metarhizium</taxon>
    </lineage>
</organism>
<gene>
    <name evidence="1" type="ORF">ED733_005715</name>
</gene>
<comment type="caution">
    <text evidence="1">The sequence shown here is derived from an EMBL/GenBank/DDBJ whole genome shotgun (WGS) entry which is preliminary data.</text>
</comment>
<reference evidence="2" key="1">
    <citation type="submission" date="2018-12" db="EMBL/GenBank/DDBJ databases">
        <title>The complete genome of Metarhizium rileyi, a key fungal pathogen of Lepidoptera.</title>
        <authorList>
            <person name="Binneck E."/>
            <person name="Lastra C.C.L."/>
            <person name="Sosa-Gomez D.R."/>
        </authorList>
    </citation>
    <scope>NUCLEOTIDE SEQUENCE [LARGE SCALE GENOMIC DNA]</scope>
    <source>
        <strain evidence="2">Cep018-CH2</strain>
    </source>
</reference>
<dbReference type="InterPro" id="IPR015424">
    <property type="entry name" value="PyrdxlP-dep_Trfase"/>
</dbReference>
<dbReference type="InterPro" id="IPR015421">
    <property type="entry name" value="PyrdxlP-dep_Trfase_major"/>
</dbReference>
<proteinExistence type="predicted"/>
<dbReference type="SUPFAM" id="SSF53383">
    <property type="entry name" value="PLP-dependent transferases"/>
    <property type="match status" value="2"/>
</dbReference>
<dbReference type="Gene3D" id="3.40.640.10">
    <property type="entry name" value="Type I PLP-dependent aspartate aminotransferase-like (Major domain)"/>
    <property type="match status" value="2"/>
</dbReference>